<proteinExistence type="predicted"/>
<dbReference type="Proteomes" id="UP000580861">
    <property type="component" value="Unassembled WGS sequence"/>
</dbReference>
<accession>A0A841AWH7</accession>
<name>A0A841AWH7_9PSEU</name>
<sequence length="45" mass="5013">MNLPTEMYAWKVIRPGPMASGPLEWGCAGRICTSRKGICRFIGQE</sequence>
<gene>
    <name evidence="1" type="ORF">HDA45_001340</name>
</gene>
<keyword evidence="2" id="KW-1185">Reference proteome</keyword>
<evidence type="ECO:0000313" key="1">
    <source>
        <dbReference type="EMBL" id="MBB5851253.1"/>
    </source>
</evidence>
<organism evidence="1 2">
    <name type="scientific">Amycolatopsis umgeniensis</name>
    <dbReference type="NCBI Taxonomy" id="336628"/>
    <lineage>
        <taxon>Bacteria</taxon>
        <taxon>Bacillati</taxon>
        <taxon>Actinomycetota</taxon>
        <taxon>Actinomycetes</taxon>
        <taxon>Pseudonocardiales</taxon>
        <taxon>Pseudonocardiaceae</taxon>
        <taxon>Amycolatopsis</taxon>
    </lineage>
</organism>
<protein>
    <submittedName>
        <fullName evidence="1">Uncharacterized protein</fullName>
    </submittedName>
</protein>
<dbReference type="AlphaFoldDB" id="A0A841AWH7"/>
<comment type="caution">
    <text evidence="1">The sequence shown here is derived from an EMBL/GenBank/DDBJ whole genome shotgun (WGS) entry which is preliminary data.</text>
</comment>
<reference evidence="1 2" key="1">
    <citation type="submission" date="2020-08" db="EMBL/GenBank/DDBJ databases">
        <title>Sequencing the genomes of 1000 actinobacteria strains.</title>
        <authorList>
            <person name="Klenk H.-P."/>
        </authorList>
    </citation>
    <scope>NUCLEOTIDE SEQUENCE [LARGE SCALE GENOMIC DNA]</scope>
    <source>
        <strain evidence="1 2">DSM 45272</strain>
    </source>
</reference>
<dbReference type="EMBL" id="JACHMX010000001">
    <property type="protein sequence ID" value="MBB5851253.1"/>
    <property type="molecule type" value="Genomic_DNA"/>
</dbReference>
<evidence type="ECO:0000313" key="2">
    <source>
        <dbReference type="Proteomes" id="UP000580861"/>
    </source>
</evidence>